<dbReference type="AlphaFoldDB" id="A0A453BH78"/>
<feature type="region of interest" description="Disordered" evidence="1">
    <location>
        <begin position="85"/>
        <end position="121"/>
    </location>
</feature>
<reference evidence="4" key="1">
    <citation type="journal article" date="2014" name="Science">
        <title>Ancient hybridizations among the ancestral genomes of bread wheat.</title>
        <authorList>
            <consortium name="International Wheat Genome Sequencing Consortium,"/>
            <person name="Marcussen T."/>
            <person name="Sandve S.R."/>
            <person name="Heier L."/>
            <person name="Spannagl M."/>
            <person name="Pfeifer M."/>
            <person name="Jakobsen K.S."/>
            <person name="Wulff B.B."/>
            <person name="Steuernagel B."/>
            <person name="Mayer K.F."/>
            <person name="Olsen O.A."/>
        </authorList>
    </citation>
    <scope>NUCLEOTIDE SEQUENCE [LARGE SCALE GENOMIC DNA]</scope>
    <source>
        <strain evidence="4">cv. AL8/78</strain>
    </source>
</reference>
<dbReference type="PANTHER" id="PTHR47666:SF1">
    <property type="entry name" value="PROTEIN VASCULAR ASSOCIATED DEATH 1, CHLOROPLASTIC"/>
    <property type="match status" value="1"/>
</dbReference>
<feature type="compositionally biased region" description="Polar residues" evidence="1">
    <location>
        <begin position="92"/>
        <end position="102"/>
    </location>
</feature>
<evidence type="ECO:0000313" key="3">
    <source>
        <dbReference type="EnsemblPlants" id="AET2Gv20506100.10"/>
    </source>
</evidence>
<dbReference type="InterPro" id="IPR011993">
    <property type="entry name" value="PH-like_dom_sf"/>
</dbReference>
<reference evidence="3" key="4">
    <citation type="submission" date="2019-03" db="UniProtKB">
        <authorList>
            <consortium name="EnsemblPlants"/>
        </authorList>
    </citation>
    <scope>IDENTIFICATION</scope>
</reference>
<sequence>TIPLQDVTDVRKAKTAAIFPNAIEIVAGAKRHFFGSFLVRDEAYRIIVDGWEQHVSDARLLIERQDAKSASSSDENGYILLEEGKESKQDEGSSPSNRSANPTAIIGGSTDCGDPDASTSKRFLKAPVDGTEDNPGSLNPFNLQPFDDDAPNVPESYTLITESKFQVCLWKFSLMSYSLMAPLAFWMISTKSVVTKNFVVPIGVCMSKEDL</sequence>
<reference evidence="3" key="3">
    <citation type="journal article" date="2017" name="Nature">
        <title>Genome sequence of the progenitor of the wheat D genome Aegilops tauschii.</title>
        <authorList>
            <person name="Luo M.C."/>
            <person name="Gu Y.Q."/>
            <person name="Puiu D."/>
            <person name="Wang H."/>
            <person name="Twardziok S.O."/>
            <person name="Deal K.R."/>
            <person name="Huo N."/>
            <person name="Zhu T."/>
            <person name="Wang L."/>
            <person name="Wang Y."/>
            <person name="McGuire P.E."/>
            <person name="Liu S."/>
            <person name="Long H."/>
            <person name="Ramasamy R.K."/>
            <person name="Rodriguez J.C."/>
            <person name="Van S.L."/>
            <person name="Yuan L."/>
            <person name="Wang Z."/>
            <person name="Xia Z."/>
            <person name="Xiao L."/>
            <person name="Anderson O.D."/>
            <person name="Ouyang S."/>
            <person name="Liang Y."/>
            <person name="Zimin A.V."/>
            <person name="Pertea G."/>
            <person name="Qi P."/>
            <person name="Bennetzen J.L."/>
            <person name="Dai X."/>
            <person name="Dawson M.W."/>
            <person name="Muller H.G."/>
            <person name="Kugler K."/>
            <person name="Rivarola-Duarte L."/>
            <person name="Spannagl M."/>
            <person name="Mayer K.F.X."/>
            <person name="Lu F.H."/>
            <person name="Bevan M.W."/>
            <person name="Leroy P."/>
            <person name="Li P."/>
            <person name="You F.M."/>
            <person name="Sun Q."/>
            <person name="Liu Z."/>
            <person name="Lyons E."/>
            <person name="Wicker T."/>
            <person name="Salzberg S.L."/>
            <person name="Devos K.M."/>
            <person name="Dvorak J."/>
        </authorList>
    </citation>
    <scope>NUCLEOTIDE SEQUENCE [LARGE SCALE GENOMIC DNA]</scope>
    <source>
        <strain evidence="3">cv. AL8/78</strain>
    </source>
</reference>
<accession>A0A453BH78</accession>
<dbReference type="EnsemblPlants" id="AET2Gv20506100.10">
    <property type="protein sequence ID" value="AET2Gv20506100.10"/>
    <property type="gene ID" value="AET2Gv20506100"/>
</dbReference>
<evidence type="ECO:0000313" key="4">
    <source>
        <dbReference type="Proteomes" id="UP000015105"/>
    </source>
</evidence>
<reference evidence="4" key="2">
    <citation type="journal article" date="2017" name="Nat. Plants">
        <title>The Aegilops tauschii genome reveals multiple impacts of transposons.</title>
        <authorList>
            <person name="Zhao G."/>
            <person name="Zou C."/>
            <person name="Li K."/>
            <person name="Wang K."/>
            <person name="Li T."/>
            <person name="Gao L."/>
            <person name="Zhang X."/>
            <person name="Wang H."/>
            <person name="Yang Z."/>
            <person name="Liu X."/>
            <person name="Jiang W."/>
            <person name="Mao L."/>
            <person name="Kong X."/>
            <person name="Jiao Y."/>
            <person name="Jia J."/>
        </authorList>
    </citation>
    <scope>NUCLEOTIDE SEQUENCE [LARGE SCALE GENOMIC DNA]</scope>
    <source>
        <strain evidence="4">cv. AL8/78</strain>
    </source>
</reference>
<dbReference type="Pfam" id="PF02893">
    <property type="entry name" value="GRAM"/>
    <property type="match status" value="1"/>
</dbReference>
<dbReference type="Gene3D" id="2.30.29.30">
    <property type="entry name" value="Pleckstrin-homology domain (PH domain)/Phosphotyrosine-binding domain (PTB)"/>
    <property type="match status" value="1"/>
</dbReference>
<keyword evidence="4" id="KW-1185">Reference proteome</keyword>
<evidence type="ECO:0000256" key="1">
    <source>
        <dbReference type="SAM" id="MobiDB-lite"/>
    </source>
</evidence>
<dbReference type="Proteomes" id="UP000015105">
    <property type="component" value="Chromosome 2D"/>
</dbReference>
<protein>
    <recommendedName>
        <fullName evidence="2">GRAM domain-containing protein</fullName>
    </recommendedName>
</protein>
<evidence type="ECO:0000259" key="2">
    <source>
        <dbReference type="Pfam" id="PF02893"/>
    </source>
</evidence>
<proteinExistence type="predicted"/>
<name>A0A453BH78_AEGTS</name>
<dbReference type="PANTHER" id="PTHR47666">
    <property type="entry name" value="PROTEIN VASCULAR ASSOCIATED DEATH 1, CHLOROPLASTIC"/>
    <property type="match status" value="1"/>
</dbReference>
<reference evidence="3" key="5">
    <citation type="journal article" date="2021" name="G3 (Bethesda)">
        <title>Aegilops tauschii genome assembly Aet v5.0 features greater sequence contiguity and improved annotation.</title>
        <authorList>
            <person name="Wang L."/>
            <person name="Zhu T."/>
            <person name="Rodriguez J.C."/>
            <person name="Deal K.R."/>
            <person name="Dubcovsky J."/>
            <person name="McGuire P.E."/>
            <person name="Lux T."/>
            <person name="Spannagl M."/>
            <person name="Mayer K.F.X."/>
            <person name="Baldrich P."/>
            <person name="Meyers B.C."/>
            <person name="Huo N."/>
            <person name="Gu Y.Q."/>
            <person name="Zhou H."/>
            <person name="Devos K.M."/>
            <person name="Bennetzen J.L."/>
            <person name="Unver T."/>
            <person name="Budak H."/>
            <person name="Gulick P.J."/>
            <person name="Galiba G."/>
            <person name="Kalapos B."/>
            <person name="Nelson D.R."/>
            <person name="Li P."/>
            <person name="You F.M."/>
            <person name="Luo M.C."/>
            <person name="Dvorak J."/>
        </authorList>
    </citation>
    <scope>NUCLEOTIDE SEQUENCE [LARGE SCALE GENOMIC DNA]</scope>
    <source>
        <strain evidence="3">cv. AL8/78</strain>
    </source>
</reference>
<organism evidence="3 4">
    <name type="scientific">Aegilops tauschii subsp. strangulata</name>
    <name type="common">Goatgrass</name>
    <dbReference type="NCBI Taxonomy" id="200361"/>
    <lineage>
        <taxon>Eukaryota</taxon>
        <taxon>Viridiplantae</taxon>
        <taxon>Streptophyta</taxon>
        <taxon>Embryophyta</taxon>
        <taxon>Tracheophyta</taxon>
        <taxon>Spermatophyta</taxon>
        <taxon>Magnoliopsida</taxon>
        <taxon>Liliopsida</taxon>
        <taxon>Poales</taxon>
        <taxon>Poaceae</taxon>
        <taxon>BOP clade</taxon>
        <taxon>Pooideae</taxon>
        <taxon>Triticodae</taxon>
        <taxon>Triticeae</taxon>
        <taxon>Triticinae</taxon>
        <taxon>Aegilops</taxon>
    </lineage>
</organism>
<dbReference type="GO" id="GO:0043069">
    <property type="term" value="P:negative regulation of programmed cell death"/>
    <property type="evidence" value="ECO:0007669"/>
    <property type="project" value="TreeGrafter"/>
</dbReference>
<dbReference type="InterPro" id="IPR004182">
    <property type="entry name" value="GRAM"/>
</dbReference>
<feature type="domain" description="GRAM" evidence="2">
    <location>
        <begin position="2"/>
        <end position="54"/>
    </location>
</feature>
<dbReference type="Gramene" id="AET2Gv20506100.10">
    <property type="protein sequence ID" value="AET2Gv20506100.10"/>
    <property type="gene ID" value="AET2Gv20506100"/>
</dbReference>